<feature type="region of interest" description="Disordered" evidence="1">
    <location>
        <begin position="34"/>
        <end position="65"/>
    </location>
</feature>
<comment type="caution">
    <text evidence="2">The sequence shown here is derived from an EMBL/GenBank/DDBJ whole genome shotgun (WGS) entry which is preliminary data.</text>
</comment>
<reference evidence="2 3" key="1">
    <citation type="submission" date="2016-01" db="EMBL/GenBank/DDBJ databases">
        <title>Amycolatopsis coloradensis genome sequencing and assembly.</title>
        <authorList>
            <person name="Mayilraj S."/>
        </authorList>
    </citation>
    <scope>NUCLEOTIDE SEQUENCE [LARGE SCALE GENOMIC DNA]</scope>
    <source>
        <strain evidence="2 3">DSM 44225</strain>
    </source>
</reference>
<proteinExistence type="predicted"/>
<evidence type="ECO:0000313" key="3">
    <source>
        <dbReference type="Proteomes" id="UP000187486"/>
    </source>
</evidence>
<evidence type="ECO:0000313" key="2">
    <source>
        <dbReference type="EMBL" id="OLZ53545.1"/>
    </source>
</evidence>
<dbReference type="RefSeq" id="WP_076159506.1">
    <property type="nucleotide sequence ID" value="NZ_JBEZVB010000001.1"/>
</dbReference>
<evidence type="ECO:0000256" key="1">
    <source>
        <dbReference type="SAM" id="MobiDB-lite"/>
    </source>
</evidence>
<keyword evidence="3" id="KW-1185">Reference proteome</keyword>
<dbReference type="AlphaFoldDB" id="A0A1R0KX06"/>
<organism evidence="2 3">
    <name type="scientific">Amycolatopsis coloradensis</name>
    <dbReference type="NCBI Taxonomy" id="76021"/>
    <lineage>
        <taxon>Bacteria</taxon>
        <taxon>Bacillati</taxon>
        <taxon>Actinomycetota</taxon>
        <taxon>Actinomycetes</taxon>
        <taxon>Pseudonocardiales</taxon>
        <taxon>Pseudonocardiaceae</taxon>
        <taxon>Amycolatopsis</taxon>
    </lineage>
</organism>
<feature type="compositionally biased region" description="Pro residues" evidence="1">
    <location>
        <begin position="51"/>
        <end position="65"/>
    </location>
</feature>
<accession>A0A1R0KX06</accession>
<dbReference type="EMBL" id="MQUQ01000005">
    <property type="protein sequence ID" value="OLZ53545.1"/>
    <property type="molecule type" value="Genomic_DNA"/>
</dbReference>
<gene>
    <name evidence="2" type="ORF">BS329_12285</name>
</gene>
<sequence length="65" mass="6925">MRDPQFGVGWLLILLPATATLVLALLPQTARWPAAEKQPAMAMPPQNSGYPPAPGPQQGPPPGQW</sequence>
<dbReference type="Proteomes" id="UP000187486">
    <property type="component" value="Unassembled WGS sequence"/>
</dbReference>
<dbReference type="STRING" id="76021.BS329_12285"/>
<name>A0A1R0KX06_9PSEU</name>
<protein>
    <submittedName>
        <fullName evidence="2">Uncharacterized protein</fullName>
    </submittedName>
</protein>